<name>A0A9Q9Z0R0_CYPCA</name>
<dbReference type="InterPro" id="IPR026845">
    <property type="entry name" value="NXPH/NXPE"/>
</dbReference>
<keyword evidence="3" id="KW-0964">Secreted</keyword>
<dbReference type="InterPro" id="IPR010450">
    <property type="entry name" value="Nxph"/>
</dbReference>
<dbReference type="AlphaFoldDB" id="A0A9Q9Z0R0"/>
<feature type="region of interest" description="Disordered" evidence="5">
    <location>
        <begin position="56"/>
        <end position="93"/>
    </location>
</feature>
<evidence type="ECO:0000256" key="4">
    <source>
        <dbReference type="ARBA" id="ARBA00039997"/>
    </source>
</evidence>
<sequence length="289" mass="32475">MDCFNAAWHGAISLGTAEVELWSSSLLRLKIDLSLIEIRVCLILLSQVRYAKGNSPLTARSPQLDRPKGTIKRPCADSDSTPDDSDQSPALLSSKLPQCPEQELLDWAPNLTEMHPFAQQSRKRVTAKSGKAKKMFGWGDFQCKVKSTSLDLLIAGKIVDHGNGTFSVYFRYNTTGGGNVSVELVPPSKVVEFDATTQQTVLHSVESRMFNCRVEHERVERGTKSTRCWNDPSHSCDQDQTHSHVSWLCSKPFKVICVYIYFCSLDYKLVQKVCPDYNYHSESPYLPYG</sequence>
<dbReference type="GeneID" id="109106332"/>
<evidence type="ECO:0000256" key="3">
    <source>
        <dbReference type="ARBA" id="ARBA00022525"/>
    </source>
</evidence>
<organism evidence="6">
    <name type="scientific">Cyprinus carpio</name>
    <name type="common">Common carp</name>
    <dbReference type="NCBI Taxonomy" id="7962"/>
    <lineage>
        <taxon>Eukaryota</taxon>
        <taxon>Metazoa</taxon>
        <taxon>Chordata</taxon>
        <taxon>Craniata</taxon>
        <taxon>Vertebrata</taxon>
        <taxon>Euteleostomi</taxon>
        <taxon>Actinopterygii</taxon>
        <taxon>Neopterygii</taxon>
        <taxon>Teleostei</taxon>
        <taxon>Ostariophysi</taxon>
        <taxon>Cypriniformes</taxon>
        <taxon>Cyprinidae</taxon>
        <taxon>Cyprininae</taxon>
        <taxon>Cyprinus</taxon>
    </lineage>
</organism>
<reference evidence="6" key="1">
    <citation type="submission" date="2025-08" db="UniProtKB">
        <authorList>
            <consortium name="RefSeq"/>
        </authorList>
    </citation>
    <scope>IDENTIFICATION</scope>
    <source>
        <tissue evidence="6">Muscle</tissue>
    </source>
</reference>
<dbReference type="OrthoDB" id="5950832at2759"/>
<dbReference type="RefSeq" id="XP_042629255.1">
    <property type="nucleotide sequence ID" value="XM_042773321.1"/>
</dbReference>
<evidence type="ECO:0000256" key="2">
    <source>
        <dbReference type="ARBA" id="ARBA00008118"/>
    </source>
</evidence>
<evidence type="ECO:0000256" key="1">
    <source>
        <dbReference type="ARBA" id="ARBA00004613"/>
    </source>
</evidence>
<dbReference type="GO" id="GO:0005576">
    <property type="term" value="C:extracellular region"/>
    <property type="evidence" value="ECO:0007669"/>
    <property type="project" value="UniProtKB-SubCell"/>
</dbReference>
<dbReference type="Proteomes" id="UP001155660">
    <property type="component" value="Chromosome A16"/>
</dbReference>
<dbReference type="KEGG" id="ccar:109106332"/>
<gene>
    <name evidence="6" type="primary">LOC109106332</name>
</gene>
<dbReference type="Pfam" id="PF06312">
    <property type="entry name" value="Neurexophilin"/>
    <property type="match status" value="1"/>
</dbReference>
<dbReference type="GO" id="GO:0005102">
    <property type="term" value="F:signaling receptor binding"/>
    <property type="evidence" value="ECO:0007669"/>
    <property type="project" value="TreeGrafter"/>
</dbReference>
<protein>
    <recommendedName>
        <fullName evidence="4">Neurexophilin-1</fullName>
    </recommendedName>
</protein>
<comment type="similarity">
    <text evidence="2">Belongs to the neurexophilin family.</text>
</comment>
<comment type="subcellular location">
    <subcellularLocation>
        <location evidence="1">Secreted</location>
    </subcellularLocation>
</comment>
<dbReference type="PANTHER" id="PTHR17103:SF13">
    <property type="entry name" value="NEUREXOPHILIN-1"/>
    <property type="match status" value="1"/>
</dbReference>
<dbReference type="PANTHER" id="PTHR17103">
    <property type="entry name" value="NEUREXOPHILIN"/>
    <property type="match status" value="1"/>
</dbReference>
<proteinExistence type="inferred from homology"/>
<evidence type="ECO:0000256" key="5">
    <source>
        <dbReference type="SAM" id="MobiDB-lite"/>
    </source>
</evidence>
<evidence type="ECO:0000313" key="6">
    <source>
        <dbReference type="RefSeq" id="XP_042629255.1"/>
    </source>
</evidence>
<accession>A0A9Q9Z0R0</accession>